<evidence type="ECO:0000313" key="2">
    <source>
        <dbReference type="EMBL" id="GMR51893.1"/>
    </source>
</evidence>
<dbReference type="InterPro" id="IPR050122">
    <property type="entry name" value="RTK"/>
</dbReference>
<feature type="domain" description="Protein kinase" evidence="1">
    <location>
        <begin position="1"/>
        <end position="91"/>
    </location>
</feature>
<organism evidence="2 3">
    <name type="scientific">Pristionchus mayeri</name>
    <dbReference type="NCBI Taxonomy" id="1317129"/>
    <lineage>
        <taxon>Eukaryota</taxon>
        <taxon>Metazoa</taxon>
        <taxon>Ecdysozoa</taxon>
        <taxon>Nematoda</taxon>
        <taxon>Chromadorea</taxon>
        <taxon>Rhabditida</taxon>
        <taxon>Rhabditina</taxon>
        <taxon>Diplogasteromorpha</taxon>
        <taxon>Diplogasteroidea</taxon>
        <taxon>Neodiplogasteridae</taxon>
        <taxon>Pristionchus</taxon>
    </lineage>
</organism>
<dbReference type="GO" id="GO:0043235">
    <property type="term" value="C:receptor complex"/>
    <property type="evidence" value="ECO:0007669"/>
    <property type="project" value="TreeGrafter"/>
</dbReference>
<dbReference type="PANTHER" id="PTHR24416:SF583">
    <property type="entry name" value="RECEPTOR PROTEIN-TYROSINE KINASE"/>
    <property type="match status" value="1"/>
</dbReference>
<dbReference type="InterPro" id="IPR011009">
    <property type="entry name" value="Kinase-like_dom_sf"/>
</dbReference>
<proteinExistence type="predicted"/>
<name>A0AAN5CW40_9BILA</name>
<gene>
    <name evidence="2" type="ORF">PMAYCL1PPCAC_22088</name>
</gene>
<keyword evidence="3" id="KW-1185">Reference proteome</keyword>
<dbReference type="InterPro" id="IPR000719">
    <property type="entry name" value="Prot_kinase_dom"/>
</dbReference>
<sequence length="91" mass="10645">ESADANAERDFMNEIGTMKIIGYHERLVNILACVIRSEPIFLISEYCEKGNLLEHMKKRRHFILENPDEDDNTFKKQIMFAVQIAFGLVRE</sequence>
<dbReference type="InterPro" id="IPR001245">
    <property type="entry name" value="Ser-Thr/Tyr_kinase_cat_dom"/>
</dbReference>
<evidence type="ECO:0000313" key="3">
    <source>
        <dbReference type="Proteomes" id="UP001328107"/>
    </source>
</evidence>
<dbReference type="PROSITE" id="PS50011">
    <property type="entry name" value="PROTEIN_KINASE_DOM"/>
    <property type="match status" value="1"/>
</dbReference>
<accession>A0AAN5CW40</accession>
<dbReference type="Gene3D" id="3.30.200.20">
    <property type="entry name" value="Phosphorylase Kinase, domain 1"/>
    <property type="match status" value="1"/>
</dbReference>
<dbReference type="EMBL" id="BTRK01000005">
    <property type="protein sequence ID" value="GMR51893.1"/>
    <property type="molecule type" value="Genomic_DNA"/>
</dbReference>
<dbReference type="GO" id="GO:0005886">
    <property type="term" value="C:plasma membrane"/>
    <property type="evidence" value="ECO:0007669"/>
    <property type="project" value="TreeGrafter"/>
</dbReference>
<dbReference type="Proteomes" id="UP001328107">
    <property type="component" value="Unassembled WGS sequence"/>
</dbReference>
<dbReference type="PANTHER" id="PTHR24416">
    <property type="entry name" value="TYROSINE-PROTEIN KINASE RECEPTOR"/>
    <property type="match status" value="1"/>
</dbReference>
<dbReference type="SUPFAM" id="SSF56112">
    <property type="entry name" value="Protein kinase-like (PK-like)"/>
    <property type="match status" value="1"/>
</dbReference>
<protein>
    <recommendedName>
        <fullName evidence="1">Protein kinase domain-containing protein</fullName>
    </recommendedName>
</protein>
<comment type="caution">
    <text evidence="2">The sequence shown here is derived from an EMBL/GenBank/DDBJ whole genome shotgun (WGS) entry which is preliminary data.</text>
</comment>
<dbReference type="Pfam" id="PF07714">
    <property type="entry name" value="PK_Tyr_Ser-Thr"/>
    <property type="match status" value="1"/>
</dbReference>
<dbReference type="GO" id="GO:0004714">
    <property type="term" value="F:transmembrane receptor protein tyrosine kinase activity"/>
    <property type="evidence" value="ECO:0007669"/>
    <property type="project" value="TreeGrafter"/>
</dbReference>
<dbReference type="GO" id="GO:0007169">
    <property type="term" value="P:cell surface receptor protein tyrosine kinase signaling pathway"/>
    <property type="evidence" value="ECO:0007669"/>
    <property type="project" value="TreeGrafter"/>
</dbReference>
<dbReference type="AlphaFoldDB" id="A0AAN5CW40"/>
<dbReference type="GO" id="GO:0005524">
    <property type="term" value="F:ATP binding"/>
    <property type="evidence" value="ECO:0007669"/>
    <property type="project" value="InterPro"/>
</dbReference>
<reference evidence="3" key="1">
    <citation type="submission" date="2022-10" db="EMBL/GenBank/DDBJ databases">
        <title>Genome assembly of Pristionchus species.</title>
        <authorList>
            <person name="Yoshida K."/>
            <person name="Sommer R.J."/>
        </authorList>
    </citation>
    <scope>NUCLEOTIDE SEQUENCE [LARGE SCALE GENOMIC DNA]</scope>
    <source>
        <strain evidence="3">RS5460</strain>
    </source>
</reference>
<evidence type="ECO:0000259" key="1">
    <source>
        <dbReference type="PROSITE" id="PS50011"/>
    </source>
</evidence>
<feature type="non-terminal residue" evidence="2">
    <location>
        <position position="1"/>
    </location>
</feature>